<reference evidence="2" key="1">
    <citation type="journal article" date="2023" name="Hortic. Res.">
        <title>A chromosome-level phased genome enabling allele-level studies in sweet orange: a case study on citrus Huanglongbing tolerance.</title>
        <authorList>
            <person name="Wu B."/>
            <person name="Yu Q."/>
            <person name="Deng Z."/>
            <person name="Duan Y."/>
            <person name="Luo F."/>
            <person name="Gmitter F. Jr."/>
        </authorList>
    </citation>
    <scope>NUCLEOTIDE SEQUENCE [LARGE SCALE GENOMIC DNA]</scope>
    <source>
        <strain evidence="2">cv. Valencia</strain>
    </source>
</reference>
<name>A0ACB8IMA1_CITSI</name>
<gene>
    <name evidence="1" type="ORF">KPL71_023775</name>
</gene>
<accession>A0ACB8IMA1</accession>
<evidence type="ECO:0000313" key="1">
    <source>
        <dbReference type="EMBL" id="KAH9697827.1"/>
    </source>
</evidence>
<comment type="caution">
    <text evidence="1">The sequence shown here is derived from an EMBL/GenBank/DDBJ whole genome shotgun (WGS) entry which is preliminary data.</text>
</comment>
<proteinExistence type="predicted"/>
<sequence>MSSARGNRGRRAAGNAGEQSAIDRLTNIVARLLEREVRRDEHGQAMNNVESEFRRLNPPTFEGGVDPIAANQWLRTMERMIEVAKVPEEEKVTCISFMLRGAAEYWMSIISDLEAARLLNGGCEGYLGCEVVEIKEQRPKLEDIPVVNEFPEVFPEELPGLPPDREIEFKIDLIPRTAPISKAPYRMAPSELNELKSQLQELLDKGYIRPSHSPWGAPILFVKKKDGSMRMCINYRELNKVTIKNKYPLPRIDDLFDQLQGASVFSKIDLRSGYHQLRIREADILKTTFRTRYGHYEFVVRPFGLPNAPAAFVDLMNRVFKDYLDKFIVVFIDNILIYSRSREEHAQHSRITLQILKEKQLYAKLKKCEFWLEKVTFLGHVVSKDGISVDPSKVEAISQWSRPTNAKEVISFLGLTGYYRRFVEGFSKIAMPLTQLTKKNAKSWRALDAYSWDHGKVDKDNLFGIRVHPLLVGENGEGVGSEEGSLPMGLVSPVVLQGQAYDQGCEFLTVVAVSFSTMGWGRTIQVVSRLSKPENPLILFSTTYHFPIISMATSLPPEALTKKTFPFNKNFSSVFAIQEFARKALFRFFMKAYLVTDPFPFSTFHPENLFLTGLTLDPTRDTTEDVLWYIWCLTVLYATKLVLPISPTLDHLLNPENATFLTWTLLEWFSPIPWWRKKLQQLSEIYNLDRMPAPEAQLFTSVFIIRRPYFQHPDINLFWTQDQVYEWFTAPHIAVIENDIQDVLHNYLCQLNHQPPPLKDISHTSLGPQHDILMIPTPSAISKPKSTGIIIKEERPDYTDFLYQDSQDLWEDFLPLSQHLHQFPQLTMDEPGPSEPGSSSQPSKADKATQMPSPKSQPSPSKPGYRRDCPYPPCRGPNYQIVRQCVPKNEIQNILSFYYEQACGGHFSAEKTATKVLQYGFYWPTIFRDAYTFCSSCDRSQRMGSITRRNMMPVNPILVVEIFYVWDIDFMGPFPPSFGHQYILVVVYNISKWVEAIPFRTNDHKVVIGFLKSNIVSRFGFPRAIINDGGAHFCNKAFKALFAKYSITHNVATPYHPQTNG</sequence>
<organism evidence="1 2">
    <name type="scientific">Citrus sinensis</name>
    <name type="common">Sweet orange</name>
    <name type="synonym">Citrus aurantium var. sinensis</name>
    <dbReference type="NCBI Taxonomy" id="2711"/>
    <lineage>
        <taxon>Eukaryota</taxon>
        <taxon>Viridiplantae</taxon>
        <taxon>Streptophyta</taxon>
        <taxon>Embryophyta</taxon>
        <taxon>Tracheophyta</taxon>
        <taxon>Spermatophyta</taxon>
        <taxon>Magnoliopsida</taxon>
        <taxon>eudicotyledons</taxon>
        <taxon>Gunneridae</taxon>
        <taxon>Pentapetalae</taxon>
        <taxon>rosids</taxon>
        <taxon>malvids</taxon>
        <taxon>Sapindales</taxon>
        <taxon>Rutaceae</taxon>
        <taxon>Aurantioideae</taxon>
        <taxon>Citrus</taxon>
    </lineage>
</organism>
<dbReference type="EMBL" id="CM039177">
    <property type="protein sequence ID" value="KAH9697827.1"/>
    <property type="molecule type" value="Genomic_DNA"/>
</dbReference>
<keyword evidence="2" id="KW-1185">Reference proteome</keyword>
<protein>
    <submittedName>
        <fullName evidence="1">Uncharacterized protein</fullName>
    </submittedName>
</protein>
<dbReference type="Proteomes" id="UP000829398">
    <property type="component" value="Chromosome 8"/>
</dbReference>
<evidence type="ECO:0000313" key="2">
    <source>
        <dbReference type="Proteomes" id="UP000829398"/>
    </source>
</evidence>